<protein>
    <submittedName>
        <fullName evidence="2">Uncharacterized protein</fullName>
    </submittedName>
</protein>
<dbReference type="AlphaFoldDB" id="A0A8R2JRZ7"/>
<reference evidence="2" key="2">
    <citation type="submission" date="2022-06" db="UniProtKB">
        <authorList>
            <consortium name="EnsemblMetazoa"/>
        </authorList>
    </citation>
    <scope>IDENTIFICATION</scope>
</reference>
<dbReference type="OrthoDB" id="6618292at2759"/>
<proteinExistence type="predicted"/>
<sequence>MWSIVVFKKDNSLAAVPSHWFKNGKCAWPNDYIKNKNKLVEKRSLANALEFNFYSARKLHTEHPIESLKDAKEKAEKGQITSDIESNIEKRKRVPSLKKKNADIPIFSDNSDDSTDDDGGSDHQTTSPHANKDFDTDNLPTPLKVIRLGRYQPGKLRPIKAIFESDSIVFDIIRNKNKLTHSNPPSTIYISTDRTPYQRDFMKSLKEELMTRTKKQD</sequence>
<dbReference type="Proteomes" id="UP000007819">
    <property type="component" value="Chromosome A2"/>
</dbReference>
<accession>A0A8R2JRZ7</accession>
<feature type="region of interest" description="Disordered" evidence="1">
    <location>
        <begin position="89"/>
        <end position="139"/>
    </location>
</feature>
<organism evidence="2 3">
    <name type="scientific">Acyrthosiphon pisum</name>
    <name type="common">Pea aphid</name>
    <dbReference type="NCBI Taxonomy" id="7029"/>
    <lineage>
        <taxon>Eukaryota</taxon>
        <taxon>Metazoa</taxon>
        <taxon>Ecdysozoa</taxon>
        <taxon>Arthropoda</taxon>
        <taxon>Hexapoda</taxon>
        <taxon>Insecta</taxon>
        <taxon>Pterygota</taxon>
        <taxon>Neoptera</taxon>
        <taxon>Paraneoptera</taxon>
        <taxon>Hemiptera</taxon>
        <taxon>Sternorrhyncha</taxon>
        <taxon>Aphidomorpha</taxon>
        <taxon>Aphidoidea</taxon>
        <taxon>Aphididae</taxon>
        <taxon>Macrosiphini</taxon>
        <taxon>Acyrthosiphon</taxon>
    </lineage>
</organism>
<dbReference type="KEGG" id="api:107882513"/>
<dbReference type="GeneID" id="107882513"/>
<evidence type="ECO:0000313" key="2">
    <source>
        <dbReference type="EnsemblMetazoa" id="XP_029345712.1"/>
    </source>
</evidence>
<reference evidence="3" key="1">
    <citation type="submission" date="2010-06" db="EMBL/GenBank/DDBJ databases">
        <authorList>
            <person name="Jiang H."/>
            <person name="Abraham K."/>
            <person name="Ali S."/>
            <person name="Alsbrooks S.L."/>
            <person name="Anim B.N."/>
            <person name="Anosike U.S."/>
            <person name="Attaway T."/>
            <person name="Bandaranaike D.P."/>
            <person name="Battles P.K."/>
            <person name="Bell S.N."/>
            <person name="Bell A.V."/>
            <person name="Beltran B."/>
            <person name="Bickham C."/>
            <person name="Bustamante Y."/>
            <person name="Caleb T."/>
            <person name="Canada A."/>
            <person name="Cardenas V."/>
            <person name="Carter K."/>
            <person name="Chacko J."/>
            <person name="Chandrabose M.N."/>
            <person name="Chavez D."/>
            <person name="Chavez A."/>
            <person name="Chen L."/>
            <person name="Chu H.-S."/>
            <person name="Claassen K.J."/>
            <person name="Cockrell R."/>
            <person name="Collins M."/>
            <person name="Cooper J.A."/>
            <person name="Cree A."/>
            <person name="Curry S.M."/>
            <person name="Da Y."/>
            <person name="Dao M.D."/>
            <person name="Das B."/>
            <person name="Davila M.-L."/>
            <person name="Davy-Carroll L."/>
            <person name="Denson S."/>
            <person name="Dinh H."/>
            <person name="Ebong V.E."/>
            <person name="Edwards J.R."/>
            <person name="Egan A."/>
            <person name="El-Daye J."/>
            <person name="Escobedo L."/>
            <person name="Fernandez S."/>
            <person name="Fernando P.R."/>
            <person name="Flagg N."/>
            <person name="Forbes L.D."/>
            <person name="Fowler R.G."/>
            <person name="Fu Q."/>
            <person name="Gabisi R.A."/>
            <person name="Ganer J."/>
            <person name="Garbino Pronczuk A."/>
            <person name="Garcia R.M."/>
            <person name="Garner T."/>
            <person name="Garrett T.E."/>
            <person name="Gonzalez D.A."/>
            <person name="Hamid H."/>
            <person name="Hawkins E.S."/>
            <person name="Hirani K."/>
            <person name="Hogues M.E."/>
            <person name="Hollins B."/>
            <person name="Hsiao C.-H."/>
            <person name="Jabil R."/>
            <person name="James M.L."/>
            <person name="Jhangiani S.N."/>
            <person name="Johnson B."/>
            <person name="Johnson Q."/>
            <person name="Joshi V."/>
            <person name="Kalu J.B."/>
            <person name="Kam C."/>
            <person name="Kashfia A."/>
            <person name="Keebler J."/>
            <person name="Kisamo H."/>
            <person name="Kovar C.L."/>
            <person name="Lago L.A."/>
            <person name="Lai C.-Y."/>
            <person name="Laidlaw J."/>
            <person name="Lara F."/>
            <person name="Le T.-K."/>
            <person name="Lee S.L."/>
            <person name="Legall F.H."/>
            <person name="Lemon S.J."/>
            <person name="Lewis L.R."/>
            <person name="Li B."/>
            <person name="Liu Y."/>
            <person name="Liu Y.-S."/>
            <person name="Lopez J."/>
            <person name="Lozado R.J."/>
            <person name="Lu J."/>
            <person name="Madu R.C."/>
            <person name="Maheshwari M."/>
            <person name="Maheshwari R."/>
            <person name="Malloy K."/>
            <person name="Martinez E."/>
            <person name="Mathew T."/>
            <person name="Mercado I.C."/>
            <person name="Mercado C."/>
            <person name="Meyer B."/>
            <person name="Montgomery K."/>
            <person name="Morgan M.B."/>
            <person name="Munidasa M."/>
            <person name="Nazareth L.V."/>
            <person name="Nelson J."/>
            <person name="Ng B.M."/>
            <person name="Nguyen N.B."/>
            <person name="Nguyen P.Q."/>
            <person name="Nguyen T."/>
            <person name="Obregon M."/>
            <person name="Okwuonu G.O."/>
            <person name="Onwere C.G."/>
            <person name="Orozco G."/>
            <person name="Parra A."/>
            <person name="Patel S."/>
            <person name="Patil S."/>
            <person name="Perez A."/>
            <person name="Perez Y."/>
            <person name="Pham C."/>
            <person name="Primus E.L."/>
            <person name="Pu L.-L."/>
            <person name="Puazo M."/>
            <person name="Qin X."/>
            <person name="Quiroz J.B."/>
            <person name="Reese J."/>
            <person name="Richards S."/>
            <person name="Rives C.M."/>
            <person name="Robberts R."/>
            <person name="Ruiz S.J."/>
            <person name="Ruiz M.J."/>
            <person name="Santibanez J."/>
            <person name="Schneider B.W."/>
            <person name="Sisson I."/>
            <person name="Smith M."/>
            <person name="Sodergren E."/>
            <person name="Song X.-Z."/>
            <person name="Song B.B."/>
            <person name="Summersgill H."/>
            <person name="Thelus R."/>
            <person name="Thornton R.D."/>
            <person name="Trejos Z.Y."/>
            <person name="Usmani K."/>
            <person name="Vattathil S."/>
            <person name="Villasana D."/>
            <person name="Walker D.L."/>
            <person name="Wang S."/>
            <person name="Wang K."/>
            <person name="White C.S."/>
            <person name="Williams A.C."/>
            <person name="Williamson J."/>
            <person name="Wilson K."/>
            <person name="Woghiren I.O."/>
            <person name="Woodworth J.R."/>
            <person name="Worley K.C."/>
            <person name="Wright R.A."/>
            <person name="Wu W."/>
            <person name="Young L."/>
            <person name="Zhang L."/>
            <person name="Zhang J."/>
            <person name="Zhu Y."/>
            <person name="Muzny D.M."/>
            <person name="Weinstock G."/>
            <person name="Gibbs R.A."/>
        </authorList>
    </citation>
    <scope>NUCLEOTIDE SEQUENCE [LARGE SCALE GENOMIC DNA]</scope>
    <source>
        <strain evidence="3">LSR1</strain>
    </source>
</reference>
<evidence type="ECO:0000256" key="1">
    <source>
        <dbReference type="SAM" id="MobiDB-lite"/>
    </source>
</evidence>
<feature type="compositionally biased region" description="Basic residues" evidence="1">
    <location>
        <begin position="90"/>
        <end position="99"/>
    </location>
</feature>
<evidence type="ECO:0000313" key="3">
    <source>
        <dbReference type="Proteomes" id="UP000007819"/>
    </source>
</evidence>
<dbReference type="RefSeq" id="XP_029345712.1">
    <property type="nucleotide sequence ID" value="XM_029489852.1"/>
</dbReference>
<feature type="compositionally biased region" description="Acidic residues" evidence="1">
    <location>
        <begin position="110"/>
        <end position="119"/>
    </location>
</feature>
<name>A0A8R2JRZ7_ACYPI</name>
<keyword evidence="3" id="KW-1185">Reference proteome</keyword>
<dbReference type="EnsemblMetazoa" id="XM_029489852.1">
    <property type="protein sequence ID" value="XP_029345712.1"/>
    <property type="gene ID" value="LOC107882513"/>
</dbReference>